<comment type="caution">
    <text evidence="7">The sequence shown here is derived from an EMBL/GenBank/DDBJ whole genome shotgun (WGS) entry which is preliminary data.</text>
</comment>
<comment type="subcellular location">
    <subcellularLocation>
        <location evidence="1">Cytoplasm</location>
    </subcellularLocation>
</comment>
<dbReference type="SMART" id="SM00028">
    <property type="entry name" value="TPR"/>
    <property type="match status" value="5"/>
</dbReference>
<dbReference type="Pfam" id="PF13176">
    <property type="entry name" value="TPR_7"/>
    <property type="match status" value="1"/>
</dbReference>
<sequence>MKITEIISVVSEKLTLDNTAIFCGAGISFNSGLPLANDLISYILSLLQVNPNDAEKILQSNLPFESFIQTLTEEQDIEDILDIFSKGIPNTNHDLIAQLLKLGYAKNVLTTNFDMLIENALNNIGLVEGNDYQVFSNDVEFGNINWKTDTIRIIKIHGSISNQKEMAITLELVARKTISQHKNNVISSFFSGLINPNILILGYSCSDVFDISPLVESVKENRSQILFLEHFFEETKIEDISIKEFNNPFKNYIGQRFFLNTNVFTELLWKNIITHEYEFRKSEYFWKENVNKWFQEASSYSLGMKNQIAARLFFDIGEYNLSIKLWELGLQIAQQEKNQIFFYAQLGGIGMALNAIGKYKEAKSCLEESVKACREICNTQGEISQLQALGNIHRNLREFDEAINAFNNALALASLHEPGSLCSCIGNLVNVYNQVGDHDNVINILERGLPITLSRGNKQTEGSMLCSLGVALFLKGDIDKAFESVLHSLKLTQQISDRQGECIALQNLTNFFLQLEDYDNCLKYSSLGLQIAREIGIRQSEAAALYNLGTTYFFKGDQNSAIFHLKKAIEIYTEIFGNNHSHTISAINALVRAEKYPDSNKKTKMRMK</sequence>
<dbReference type="Pfam" id="PF13289">
    <property type="entry name" value="SIR2_2"/>
    <property type="match status" value="1"/>
</dbReference>
<proteinExistence type="inferred from homology"/>
<dbReference type="PANTHER" id="PTHR46630:SF1">
    <property type="entry name" value="TETRATRICOPEPTIDE REPEAT PROTEIN 29"/>
    <property type="match status" value="1"/>
</dbReference>
<dbReference type="PROSITE" id="PS50005">
    <property type="entry name" value="TPR"/>
    <property type="match status" value="2"/>
</dbReference>
<keyword evidence="2" id="KW-0963">Cytoplasm</keyword>
<dbReference type="SUPFAM" id="SSF52467">
    <property type="entry name" value="DHS-like NAD/FAD-binding domain"/>
    <property type="match status" value="1"/>
</dbReference>
<dbReference type="InterPro" id="IPR019734">
    <property type="entry name" value="TPR_rpt"/>
</dbReference>
<dbReference type="PANTHER" id="PTHR46630">
    <property type="entry name" value="TETRATRICOPEPTIDE REPEAT PROTEIN 29"/>
    <property type="match status" value="1"/>
</dbReference>
<dbReference type="Gene3D" id="1.25.40.10">
    <property type="entry name" value="Tetratricopeptide repeat domain"/>
    <property type="match status" value="2"/>
</dbReference>
<dbReference type="SUPFAM" id="SSF48452">
    <property type="entry name" value="TPR-like"/>
    <property type="match status" value="2"/>
</dbReference>
<reference evidence="7 8" key="1">
    <citation type="submission" date="2019-04" db="EMBL/GenBank/DDBJ databases">
        <title>Pedobacter sp. AR-2-6 sp. nov., isolated from Arctic soil.</title>
        <authorList>
            <person name="Dahal R.H."/>
            <person name="Kim D.-U."/>
        </authorList>
    </citation>
    <scope>NUCLEOTIDE SEQUENCE [LARGE SCALE GENOMIC DNA]</scope>
    <source>
        <strain evidence="7 8">AR-2-6</strain>
    </source>
</reference>
<dbReference type="InterPro" id="IPR051476">
    <property type="entry name" value="Bac_ResReg_Asp_Phosphatase"/>
</dbReference>
<dbReference type="Pfam" id="PF13424">
    <property type="entry name" value="TPR_12"/>
    <property type="match status" value="1"/>
</dbReference>
<dbReference type="InterPro" id="IPR011990">
    <property type="entry name" value="TPR-like_helical_dom_sf"/>
</dbReference>
<evidence type="ECO:0000256" key="5">
    <source>
        <dbReference type="ARBA" id="ARBA00038253"/>
    </source>
</evidence>
<evidence type="ECO:0000313" key="8">
    <source>
        <dbReference type="Proteomes" id="UP000310477"/>
    </source>
</evidence>
<gene>
    <name evidence="7" type="ORF">FA045_17530</name>
</gene>
<evidence type="ECO:0000256" key="3">
    <source>
        <dbReference type="ARBA" id="ARBA00022737"/>
    </source>
</evidence>
<dbReference type="AlphaFoldDB" id="A0A4U1BWI2"/>
<protein>
    <submittedName>
        <fullName evidence="7">Tetratricopeptide repeat protein</fullName>
    </submittedName>
</protein>
<dbReference type="Gene3D" id="3.40.50.1220">
    <property type="entry name" value="TPP-binding domain"/>
    <property type="match status" value="1"/>
</dbReference>
<comment type="similarity">
    <text evidence="5">Belongs to the Rap family.</text>
</comment>
<evidence type="ECO:0000256" key="1">
    <source>
        <dbReference type="ARBA" id="ARBA00004496"/>
    </source>
</evidence>
<dbReference type="InterPro" id="IPR029035">
    <property type="entry name" value="DHS-like_NAD/FAD-binding_dom"/>
</dbReference>
<evidence type="ECO:0000256" key="6">
    <source>
        <dbReference type="PROSITE-ProRule" id="PRU00339"/>
    </source>
</evidence>
<dbReference type="GO" id="GO:0005737">
    <property type="term" value="C:cytoplasm"/>
    <property type="evidence" value="ECO:0007669"/>
    <property type="project" value="UniProtKB-SubCell"/>
</dbReference>
<keyword evidence="8" id="KW-1185">Reference proteome</keyword>
<feature type="repeat" description="TPR" evidence="6">
    <location>
        <begin position="542"/>
        <end position="575"/>
    </location>
</feature>
<keyword evidence="4 6" id="KW-0802">TPR repeat</keyword>
<name>A0A4U1BWI2_9SPHI</name>
<organism evidence="7 8">
    <name type="scientific">Pedobacter cryotolerans</name>
    <dbReference type="NCBI Taxonomy" id="2571270"/>
    <lineage>
        <taxon>Bacteria</taxon>
        <taxon>Pseudomonadati</taxon>
        <taxon>Bacteroidota</taxon>
        <taxon>Sphingobacteriia</taxon>
        <taxon>Sphingobacteriales</taxon>
        <taxon>Sphingobacteriaceae</taxon>
        <taxon>Pedobacter</taxon>
    </lineage>
</organism>
<evidence type="ECO:0000313" key="7">
    <source>
        <dbReference type="EMBL" id="TKB96649.1"/>
    </source>
</evidence>
<feature type="repeat" description="TPR" evidence="6">
    <location>
        <begin position="383"/>
        <end position="416"/>
    </location>
</feature>
<evidence type="ECO:0000256" key="2">
    <source>
        <dbReference type="ARBA" id="ARBA00022490"/>
    </source>
</evidence>
<evidence type="ECO:0000256" key="4">
    <source>
        <dbReference type="ARBA" id="ARBA00022803"/>
    </source>
</evidence>
<dbReference type="OrthoDB" id="1688888at2"/>
<dbReference type="Proteomes" id="UP000310477">
    <property type="component" value="Unassembled WGS sequence"/>
</dbReference>
<keyword evidence="3" id="KW-0677">Repeat</keyword>
<dbReference type="Pfam" id="PF13181">
    <property type="entry name" value="TPR_8"/>
    <property type="match status" value="1"/>
</dbReference>
<accession>A0A4U1BWI2</accession>
<dbReference type="EMBL" id="SWBO01000015">
    <property type="protein sequence ID" value="TKB96649.1"/>
    <property type="molecule type" value="Genomic_DNA"/>
</dbReference>
<dbReference type="RefSeq" id="WP_136878387.1">
    <property type="nucleotide sequence ID" value="NZ_SWBO01000015.1"/>
</dbReference>